<feature type="domain" description="VOC" evidence="1">
    <location>
        <begin position="31"/>
        <end position="154"/>
    </location>
</feature>
<organism evidence="2">
    <name type="scientific">freshwater metagenome</name>
    <dbReference type="NCBI Taxonomy" id="449393"/>
    <lineage>
        <taxon>unclassified sequences</taxon>
        <taxon>metagenomes</taxon>
        <taxon>ecological metagenomes</taxon>
    </lineage>
</organism>
<dbReference type="Gene3D" id="3.10.180.10">
    <property type="entry name" value="2,3-Dihydroxybiphenyl 1,2-Dioxygenase, domain 1"/>
    <property type="match status" value="1"/>
</dbReference>
<name>A0A6J7JY20_9ZZZZ</name>
<dbReference type="InterPro" id="IPR050383">
    <property type="entry name" value="GlyoxalaseI/FosfomycinResist"/>
</dbReference>
<gene>
    <name evidence="2" type="ORF">UFOPK3789_00477</name>
</gene>
<evidence type="ECO:0000259" key="1">
    <source>
        <dbReference type="PROSITE" id="PS51819"/>
    </source>
</evidence>
<dbReference type="PANTHER" id="PTHR21366:SF31">
    <property type="entry name" value="METALLOTHIOL TRANSFERASE FOSB"/>
    <property type="match status" value="1"/>
</dbReference>
<protein>
    <submittedName>
        <fullName evidence="2">Unannotated protein</fullName>
    </submittedName>
</protein>
<dbReference type="PROSITE" id="PS51819">
    <property type="entry name" value="VOC"/>
    <property type="match status" value="1"/>
</dbReference>
<dbReference type="InterPro" id="IPR004360">
    <property type="entry name" value="Glyas_Fos-R_dOase_dom"/>
</dbReference>
<dbReference type="InterPro" id="IPR037523">
    <property type="entry name" value="VOC_core"/>
</dbReference>
<dbReference type="Pfam" id="PF00903">
    <property type="entry name" value="Glyoxalase"/>
    <property type="match status" value="1"/>
</dbReference>
<dbReference type="EMBL" id="CAFBNL010000017">
    <property type="protein sequence ID" value="CAB4947589.1"/>
    <property type="molecule type" value="Genomic_DNA"/>
</dbReference>
<dbReference type="InterPro" id="IPR029068">
    <property type="entry name" value="Glyas_Bleomycin-R_OHBP_Dase"/>
</dbReference>
<dbReference type="PANTHER" id="PTHR21366">
    <property type="entry name" value="GLYOXALASE FAMILY PROTEIN"/>
    <property type="match status" value="1"/>
</dbReference>
<evidence type="ECO:0000313" key="2">
    <source>
        <dbReference type="EMBL" id="CAB4947589.1"/>
    </source>
</evidence>
<proteinExistence type="predicted"/>
<accession>A0A6J7JY20</accession>
<dbReference type="CDD" id="cd06587">
    <property type="entry name" value="VOC"/>
    <property type="match status" value="1"/>
</dbReference>
<reference evidence="2" key="1">
    <citation type="submission" date="2020-05" db="EMBL/GenBank/DDBJ databases">
        <authorList>
            <person name="Chiriac C."/>
            <person name="Salcher M."/>
            <person name="Ghai R."/>
            <person name="Kavagutti S V."/>
        </authorList>
    </citation>
    <scope>NUCLEOTIDE SEQUENCE</scope>
</reference>
<dbReference type="AlphaFoldDB" id="A0A6J7JY20"/>
<dbReference type="SUPFAM" id="SSF54593">
    <property type="entry name" value="Glyoxalase/Bleomycin resistance protein/Dihydroxybiphenyl dioxygenase"/>
    <property type="match status" value="1"/>
</dbReference>
<sequence>MIEITDFEERKNALSRHLIPASERPASSARGVHHIAMICSNAEATIAFYQGVLGFPLVEIFENRDYLGSMHFFFDIGEGNLLAFFDFPGLGLGEIIEAHGGLQHLAISMTPENFEAAKLRVEAAGIEYRGPDLGVKNSIYMRDPDGIQIEILSHPLLDTNFV</sequence>